<feature type="transmembrane region" description="Helical" evidence="1">
    <location>
        <begin position="41"/>
        <end position="59"/>
    </location>
</feature>
<name>A0A1M5A3T6_9FLAO</name>
<dbReference type="RefSeq" id="WP_072955456.1">
    <property type="nucleotide sequence ID" value="NZ_JBHSOO010000001.1"/>
</dbReference>
<accession>A0A1M5A3T6</accession>
<dbReference type="EMBL" id="FQUT01000003">
    <property type="protein sequence ID" value="SHF24894.1"/>
    <property type="molecule type" value="Genomic_DNA"/>
</dbReference>
<protein>
    <submittedName>
        <fullName evidence="2">Uncharacterized protein</fullName>
    </submittedName>
</protein>
<evidence type="ECO:0000313" key="2">
    <source>
        <dbReference type="EMBL" id="SHF24894.1"/>
    </source>
</evidence>
<evidence type="ECO:0000256" key="1">
    <source>
        <dbReference type="SAM" id="Phobius"/>
    </source>
</evidence>
<keyword evidence="3" id="KW-1185">Reference proteome</keyword>
<keyword evidence="1" id="KW-0472">Membrane</keyword>
<organism evidence="2 3">
    <name type="scientific">Chryseobacterium arachidis</name>
    <dbReference type="NCBI Taxonomy" id="1416778"/>
    <lineage>
        <taxon>Bacteria</taxon>
        <taxon>Pseudomonadati</taxon>
        <taxon>Bacteroidota</taxon>
        <taxon>Flavobacteriia</taxon>
        <taxon>Flavobacteriales</taxon>
        <taxon>Weeksellaceae</taxon>
        <taxon>Chryseobacterium group</taxon>
        <taxon>Chryseobacterium</taxon>
    </lineage>
</organism>
<dbReference type="AlphaFoldDB" id="A0A1M5A3T6"/>
<keyword evidence="1" id="KW-0812">Transmembrane</keyword>
<reference evidence="3" key="1">
    <citation type="submission" date="2016-11" db="EMBL/GenBank/DDBJ databases">
        <authorList>
            <person name="Varghese N."/>
            <person name="Submissions S."/>
        </authorList>
    </citation>
    <scope>NUCLEOTIDE SEQUENCE [LARGE SCALE GENOMIC DNA]</scope>
    <source>
        <strain evidence="3">DSM 27619</strain>
    </source>
</reference>
<evidence type="ECO:0000313" key="3">
    <source>
        <dbReference type="Proteomes" id="UP000184518"/>
    </source>
</evidence>
<proteinExistence type="predicted"/>
<gene>
    <name evidence="2" type="ORF">SAMN05443633_103356</name>
</gene>
<dbReference type="Proteomes" id="UP000184518">
    <property type="component" value="Unassembled WGS sequence"/>
</dbReference>
<keyword evidence="1" id="KW-1133">Transmembrane helix</keyword>
<sequence length="60" mass="6897">MEFFFDILGNFVRWIVIYRCDTKQMNKIYTTNPKSEGLKNSLAGILLLVLIVITGVALFQ</sequence>